<dbReference type="AlphaFoldDB" id="A0A453G9K2"/>
<keyword evidence="7" id="KW-1185">Reference proteome</keyword>
<dbReference type="GO" id="GO:0005524">
    <property type="term" value="F:ATP binding"/>
    <property type="evidence" value="ECO:0007669"/>
    <property type="project" value="InterPro"/>
</dbReference>
<dbReference type="InterPro" id="IPR045864">
    <property type="entry name" value="aa-tRNA-synth_II/BPL/LPL"/>
</dbReference>
<dbReference type="GO" id="GO:0017101">
    <property type="term" value="C:aminoacyl-tRNA synthetase multienzyme complex"/>
    <property type="evidence" value="ECO:0007669"/>
    <property type="project" value="TreeGrafter"/>
</dbReference>
<name>A0A453G9K2_AEGTS</name>
<dbReference type="Gene3D" id="3.30.930.10">
    <property type="entry name" value="Bira Bifunctional Protein, Domain 2"/>
    <property type="match status" value="1"/>
</dbReference>
<keyword evidence="2" id="KW-0436">Ligase</keyword>
<dbReference type="GO" id="GO:0006422">
    <property type="term" value="P:aspartyl-tRNA aminoacylation"/>
    <property type="evidence" value="ECO:0007669"/>
    <property type="project" value="InterPro"/>
</dbReference>
<proteinExistence type="predicted"/>
<dbReference type="InterPro" id="IPR004523">
    <property type="entry name" value="Asp-tRNA_synthase_2"/>
</dbReference>
<dbReference type="Gramene" id="AET3Gv20926500.35">
    <property type="protein sequence ID" value="AET3Gv20926500.35"/>
    <property type="gene ID" value="AET3Gv20926500"/>
</dbReference>
<reference evidence="6" key="5">
    <citation type="journal article" date="2021" name="G3 (Bethesda)">
        <title>Aegilops tauschii genome assembly Aet v5.0 features greater sequence contiguity and improved annotation.</title>
        <authorList>
            <person name="Wang L."/>
            <person name="Zhu T."/>
            <person name="Rodriguez J.C."/>
            <person name="Deal K.R."/>
            <person name="Dubcovsky J."/>
            <person name="McGuire P.E."/>
            <person name="Lux T."/>
            <person name="Spannagl M."/>
            <person name="Mayer K.F.X."/>
            <person name="Baldrich P."/>
            <person name="Meyers B.C."/>
            <person name="Huo N."/>
            <person name="Gu Y.Q."/>
            <person name="Zhou H."/>
            <person name="Devos K.M."/>
            <person name="Bennetzen J.L."/>
            <person name="Unver T."/>
            <person name="Budak H."/>
            <person name="Gulick P.J."/>
            <person name="Galiba G."/>
            <person name="Kalapos B."/>
            <person name="Nelson D.R."/>
            <person name="Li P."/>
            <person name="You F.M."/>
            <person name="Luo M.C."/>
            <person name="Dvorak J."/>
        </authorList>
    </citation>
    <scope>NUCLEOTIDE SEQUENCE [LARGE SCALE GENOMIC DNA]</scope>
    <source>
        <strain evidence="6">cv. AL8/78</strain>
    </source>
</reference>
<dbReference type="Proteomes" id="UP000015105">
    <property type="component" value="Chromosome 3D"/>
</dbReference>
<evidence type="ECO:0000256" key="1">
    <source>
        <dbReference type="ARBA" id="ARBA00022490"/>
    </source>
</evidence>
<dbReference type="GO" id="GO:0003723">
    <property type="term" value="F:RNA binding"/>
    <property type="evidence" value="ECO:0007669"/>
    <property type="project" value="TreeGrafter"/>
</dbReference>
<reference evidence="7" key="2">
    <citation type="journal article" date="2017" name="Nat. Plants">
        <title>The Aegilops tauschii genome reveals multiple impacts of transposons.</title>
        <authorList>
            <person name="Zhao G."/>
            <person name="Zou C."/>
            <person name="Li K."/>
            <person name="Wang K."/>
            <person name="Li T."/>
            <person name="Gao L."/>
            <person name="Zhang X."/>
            <person name="Wang H."/>
            <person name="Yang Z."/>
            <person name="Liu X."/>
            <person name="Jiang W."/>
            <person name="Mao L."/>
            <person name="Kong X."/>
            <person name="Jiao Y."/>
            <person name="Jia J."/>
        </authorList>
    </citation>
    <scope>NUCLEOTIDE SEQUENCE [LARGE SCALE GENOMIC DNA]</scope>
    <source>
        <strain evidence="7">cv. AL8/78</strain>
    </source>
</reference>
<reference evidence="6" key="4">
    <citation type="submission" date="2019-03" db="UniProtKB">
        <authorList>
            <consortium name="EnsemblPlants"/>
        </authorList>
    </citation>
    <scope>IDENTIFICATION</scope>
</reference>
<dbReference type="PANTHER" id="PTHR43450:SF1">
    <property type="entry name" value="ASPARTATE--TRNA LIGASE, CYTOPLASMIC"/>
    <property type="match status" value="1"/>
</dbReference>
<dbReference type="InterPro" id="IPR004364">
    <property type="entry name" value="Aa-tRNA-synt_II"/>
</dbReference>
<keyword evidence="1" id="KW-0963">Cytoplasm</keyword>
<dbReference type="SUPFAM" id="SSF55681">
    <property type="entry name" value="Class II aaRS and biotin synthetases"/>
    <property type="match status" value="1"/>
</dbReference>
<dbReference type="GO" id="GO:0005829">
    <property type="term" value="C:cytosol"/>
    <property type="evidence" value="ECO:0007669"/>
    <property type="project" value="TreeGrafter"/>
</dbReference>
<dbReference type="EnsemblPlants" id="AET3Gv20926500.35">
    <property type="protein sequence ID" value="AET3Gv20926500.35"/>
    <property type="gene ID" value="AET3Gv20926500"/>
</dbReference>
<feature type="domain" description="Aminoacyl-tRNA synthetase class II (D/K/N)" evidence="5">
    <location>
        <begin position="83"/>
        <end position="158"/>
    </location>
</feature>
<evidence type="ECO:0000313" key="7">
    <source>
        <dbReference type="Proteomes" id="UP000015105"/>
    </source>
</evidence>
<sequence length="161" mass="19044">LFVFFVPIDCYHSCSKACCCYEIHRVFVLGEFYWDPQSKVDWWIKGRWCICIQAGVQWPVYLFSVISTIIQADEHLWWLWAPCFEVGPVFRAEKSNTHMHLCEFIGLDVEMEIKEHYFEVCDIIDGLFVAIFKHLNENCQKELAAINTQCPFEHMKHTNKA</sequence>
<reference evidence="6" key="3">
    <citation type="journal article" date="2017" name="Nature">
        <title>Genome sequence of the progenitor of the wheat D genome Aegilops tauschii.</title>
        <authorList>
            <person name="Luo M.C."/>
            <person name="Gu Y.Q."/>
            <person name="Puiu D."/>
            <person name="Wang H."/>
            <person name="Twardziok S.O."/>
            <person name="Deal K.R."/>
            <person name="Huo N."/>
            <person name="Zhu T."/>
            <person name="Wang L."/>
            <person name="Wang Y."/>
            <person name="McGuire P.E."/>
            <person name="Liu S."/>
            <person name="Long H."/>
            <person name="Ramasamy R.K."/>
            <person name="Rodriguez J.C."/>
            <person name="Van S.L."/>
            <person name="Yuan L."/>
            <person name="Wang Z."/>
            <person name="Xia Z."/>
            <person name="Xiao L."/>
            <person name="Anderson O.D."/>
            <person name="Ouyang S."/>
            <person name="Liang Y."/>
            <person name="Zimin A.V."/>
            <person name="Pertea G."/>
            <person name="Qi P."/>
            <person name="Bennetzen J.L."/>
            <person name="Dai X."/>
            <person name="Dawson M.W."/>
            <person name="Muller H.G."/>
            <person name="Kugler K."/>
            <person name="Rivarola-Duarte L."/>
            <person name="Spannagl M."/>
            <person name="Mayer K.F.X."/>
            <person name="Lu F.H."/>
            <person name="Bevan M.W."/>
            <person name="Leroy P."/>
            <person name="Li P."/>
            <person name="You F.M."/>
            <person name="Sun Q."/>
            <person name="Liu Z."/>
            <person name="Lyons E."/>
            <person name="Wicker T."/>
            <person name="Salzberg S.L."/>
            <person name="Devos K.M."/>
            <person name="Dvorak J."/>
        </authorList>
    </citation>
    <scope>NUCLEOTIDE SEQUENCE [LARGE SCALE GENOMIC DNA]</scope>
    <source>
        <strain evidence="6">cv. AL8/78</strain>
    </source>
</reference>
<dbReference type="Pfam" id="PF00152">
    <property type="entry name" value="tRNA-synt_2"/>
    <property type="match status" value="1"/>
</dbReference>
<keyword evidence="4" id="KW-0067">ATP-binding</keyword>
<evidence type="ECO:0000256" key="2">
    <source>
        <dbReference type="ARBA" id="ARBA00022598"/>
    </source>
</evidence>
<dbReference type="GO" id="GO:0004815">
    <property type="term" value="F:aspartate-tRNA ligase activity"/>
    <property type="evidence" value="ECO:0007669"/>
    <property type="project" value="InterPro"/>
</dbReference>
<evidence type="ECO:0000259" key="5">
    <source>
        <dbReference type="Pfam" id="PF00152"/>
    </source>
</evidence>
<protein>
    <recommendedName>
        <fullName evidence="5">Aminoacyl-tRNA synthetase class II (D/K/N) domain-containing protein</fullName>
    </recommendedName>
</protein>
<evidence type="ECO:0000256" key="4">
    <source>
        <dbReference type="ARBA" id="ARBA00022840"/>
    </source>
</evidence>
<evidence type="ECO:0000313" key="6">
    <source>
        <dbReference type="EnsemblPlants" id="AET3Gv20926500.35"/>
    </source>
</evidence>
<organism evidence="6 7">
    <name type="scientific">Aegilops tauschii subsp. strangulata</name>
    <name type="common">Goatgrass</name>
    <dbReference type="NCBI Taxonomy" id="200361"/>
    <lineage>
        <taxon>Eukaryota</taxon>
        <taxon>Viridiplantae</taxon>
        <taxon>Streptophyta</taxon>
        <taxon>Embryophyta</taxon>
        <taxon>Tracheophyta</taxon>
        <taxon>Spermatophyta</taxon>
        <taxon>Magnoliopsida</taxon>
        <taxon>Liliopsida</taxon>
        <taxon>Poales</taxon>
        <taxon>Poaceae</taxon>
        <taxon>BOP clade</taxon>
        <taxon>Pooideae</taxon>
        <taxon>Triticodae</taxon>
        <taxon>Triticeae</taxon>
        <taxon>Triticinae</taxon>
        <taxon>Aegilops</taxon>
    </lineage>
</organism>
<reference evidence="7" key="1">
    <citation type="journal article" date="2014" name="Science">
        <title>Ancient hybridizations among the ancestral genomes of bread wheat.</title>
        <authorList>
            <consortium name="International Wheat Genome Sequencing Consortium,"/>
            <person name="Marcussen T."/>
            <person name="Sandve S.R."/>
            <person name="Heier L."/>
            <person name="Spannagl M."/>
            <person name="Pfeifer M."/>
            <person name="Jakobsen K.S."/>
            <person name="Wulff B.B."/>
            <person name="Steuernagel B."/>
            <person name="Mayer K.F."/>
            <person name="Olsen O.A."/>
        </authorList>
    </citation>
    <scope>NUCLEOTIDE SEQUENCE [LARGE SCALE GENOMIC DNA]</scope>
    <source>
        <strain evidence="7">cv. AL8/78</strain>
    </source>
</reference>
<keyword evidence="3" id="KW-0547">Nucleotide-binding</keyword>
<accession>A0A453G9K2</accession>
<evidence type="ECO:0000256" key="3">
    <source>
        <dbReference type="ARBA" id="ARBA00022741"/>
    </source>
</evidence>
<dbReference type="PANTHER" id="PTHR43450">
    <property type="entry name" value="ASPARTYL-TRNA SYNTHETASE"/>
    <property type="match status" value="1"/>
</dbReference>